<comment type="caution">
    <text evidence="2">The sequence shown here is derived from an EMBL/GenBank/DDBJ whole genome shotgun (WGS) entry which is preliminary data.</text>
</comment>
<evidence type="ECO:0000313" key="3">
    <source>
        <dbReference type="Proteomes" id="UP000288716"/>
    </source>
</evidence>
<accession>A0A443S3H7</accession>
<dbReference type="Proteomes" id="UP000288716">
    <property type="component" value="Unassembled WGS sequence"/>
</dbReference>
<evidence type="ECO:0000259" key="1">
    <source>
        <dbReference type="Pfam" id="PF14652"/>
    </source>
</evidence>
<evidence type="ECO:0000313" key="2">
    <source>
        <dbReference type="EMBL" id="RWS22021.1"/>
    </source>
</evidence>
<name>A0A443S3H7_9ACAR</name>
<dbReference type="PANTHER" id="PTHR21534:SF0">
    <property type="entry name" value="KATANIN-INTERACTING PROTEIN"/>
    <property type="match status" value="1"/>
</dbReference>
<dbReference type="Pfam" id="PF14652">
    <property type="entry name" value="DUF4457"/>
    <property type="match status" value="2"/>
</dbReference>
<reference evidence="2 3" key="1">
    <citation type="journal article" date="2018" name="Gigascience">
        <title>Genomes of trombidid mites reveal novel predicted allergens and laterally-transferred genes associated with secondary metabolism.</title>
        <authorList>
            <person name="Dong X."/>
            <person name="Chaisiri K."/>
            <person name="Xia D."/>
            <person name="Armstrong S.D."/>
            <person name="Fang Y."/>
            <person name="Donnelly M.J."/>
            <person name="Kadowaki T."/>
            <person name="McGarry J.W."/>
            <person name="Darby A.C."/>
            <person name="Makepeace B.L."/>
        </authorList>
    </citation>
    <scope>NUCLEOTIDE SEQUENCE [LARGE SCALE GENOMIC DNA]</scope>
    <source>
        <strain evidence="2">UoL-UT</strain>
    </source>
</reference>
<feature type="non-terminal residue" evidence="2">
    <location>
        <position position="1"/>
    </location>
</feature>
<dbReference type="STRING" id="299467.A0A443S3H7"/>
<proteinExistence type="predicted"/>
<gene>
    <name evidence="2" type="ORF">B4U80_10022</name>
</gene>
<dbReference type="EMBL" id="NCKV01010056">
    <property type="protein sequence ID" value="RWS22021.1"/>
    <property type="molecule type" value="Genomic_DNA"/>
</dbReference>
<sequence length="175" mass="19875">PELPEGQVMTIEMKSNWGDEDFIGLNGIEIFEVRNTDIVKIDKVFCESDPNCDVSVLFDGVYRTHDNSHIWITSFNASNPIKIRVKFCEKITLLLIRVWNYNKSRIYSGRGVKHMEISLDNNVVFKGEIAKAFGELIGPPERFGDTILFTTNEALLESLGINDRSFKELLSEAAN</sequence>
<dbReference type="PANTHER" id="PTHR21534">
    <property type="entry name" value="KATANIN-INTERACTING PROTEIN"/>
    <property type="match status" value="1"/>
</dbReference>
<protein>
    <recommendedName>
        <fullName evidence="1">KATNIP domain-containing protein</fullName>
    </recommendedName>
</protein>
<dbReference type="InterPro" id="IPR027859">
    <property type="entry name" value="KATNIP_dom"/>
</dbReference>
<dbReference type="OrthoDB" id="304622at2759"/>
<dbReference type="VEuPathDB" id="VectorBase:LDEU010017"/>
<feature type="domain" description="KATNIP" evidence="1">
    <location>
        <begin position="49"/>
        <end position="157"/>
    </location>
</feature>
<feature type="domain" description="KATNIP" evidence="1">
    <location>
        <begin position="3"/>
        <end position="39"/>
    </location>
</feature>
<dbReference type="InterPro" id="IPR026704">
    <property type="entry name" value="KATNIP"/>
</dbReference>
<dbReference type="AlphaFoldDB" id="A0A443S3H7"/>
<organism evidence="2 3">
    <name type="scientific">Leptotrombidium deliense</name>
    <dbReference type="NCBI Taxonomy" id="299467"/>
    <lineage>
        <taxon>Eukaryota</taxon>
        <taxon>Metazoa</taxon>
        <taxon>Ecdysozoa</taxon>
        <taxon>Arthropoda</taxon>
        <taxon>Chelicerata</taxon>
        <taxon>Arachnida</taxon>
        <taxon>Acari</taxon>
        <taxon>Acariformes</taxon>
        <taxon>Trombidiformes</taxon>
        <taxon>Prostigmata</taxon>
        <taxon>Anystina</taxon>
        <taxon>Parasitengona</taxon>
        <taxon>Trombiculoidea</taxon>
        <taxon>Trombiculidae</taxon>
        <taxon>Leptotrombidium</taxon>
    </lineage>
</organism>
<keyword evidence="3" id="KW-1185">Reference proteome</keyword>